<keyword evidence="3" id="KW-0560">Oxidoreductase</keyword>
<dbReference type="Pfam" id="PF13532">
    <property type="entry name" value="2OG-FeII_Oxy_2"/>
    <property type="match status" value="1"/>
</dbReference>
<dbReference type="GO" id="GO:0035516">
    <property type="term" value="F:broad specificity oxidative DNA demethylase activity"/>
    <property type="evidence" value="ECO:0007669"/>
    <property type="project" value="TreeGrafter"/>
</dbReference>
<feature type="binding site" evidence="5">
    <location>
        <position position="207"/>
    </location>
    <ligand>
        <name>Fe cation</name>
        <dbReference type="ChEBI" id="CHEBI:24875"/>
        <note>catalytic</note>
    </ligand>
</feature>
<feature type="compositionally biased region" description="Polar residues" evidence="6">
    <location>
        <begin position="323"/>
        <end position="335"/>
    </location>
</feature>
<keyword evidence="4 5" id="KW-0408">Iron</keyword>
<feature type="region of interest" description="Disordered" evidence="6">
    <location>
        <begin position="323"/>
        <end position="358"/>
    </location>
</feature>
<dbReference type="GO" id="GO:0005737">
    <property type="term" value="C:cytoplasm"/>
    <property type="evidence" value="ECO:0007669"/>
    <property type="project" value="TreeGrafter"/>
</dbReference>
<feature type="compositionally biased region" description="Basic and acidic residues" evidence="6">
    <location>
        <begin position="336"/>
        <end position="349"/>
    </location>
</feature>
<dbReference type="InterPro" id="IPR027450">
    <property type="entry name" value="AlkB-like"/>
</dbReference>
<feature type="binding site" evidence="5">
    <location>
        <position position="205"/>
    </location>
    <ligand>
        <name>Fe cation</name>
        <dbReference type="ChEBI" id="CHEBI:24875"/>
        <note>catalytic</note>
    </ligand>
</feature>
<evidence type="ECO:0000256" key="2">
    <source>
        <dbReference type="ARBA" id="ARBA00022964"/>
    </source>
</evidence>
<keyword evidence="9" id="KW-1185">Reference proteome</keyword>
<comment type="cofactor">
    <cofactor evidence="5">
        <name>Fe(2+)</name>
        <dbReference type="ChEBI" id="CHEBI:29033"/>
    </cofactor>
    <text evidence="5">Binds 1 Fe(2+) ion per subunit.</text>
</comment>
<dbReference type="GO" id="GO:0008198">
    <property type="term" value="F:ferrous iron binding"/>
    <property type="evidence" value="ECO:0007669"/>
    <property type="project" value="TreeGrafter"/>
</dbReference>
<sequence>MYAASSAAAASTTSAYKATEKHWRRRSESEVLADADLLDVRALRADQQELVREIGTWTAPDGRQRSVFAFDAMGSAHEGFFVIPDAIDAATQLEIAHACLTEYIEAPHVTNMHLQGQQVQGLWRKARHEHPDDPARAPALSKLHWGAAGYHYDWTARKYHAGNFSRVPPRLEELGATCATACGQTLRAEAVIVNFYKKSSTMGGHQDDVEYTMDHPVVSLSLGSRCVFLKGARTKDQTPLAVLLRSGDIAILSGASRLSFHGVAKILPSPFEIDDAALAALVQRAASERADAAVEDWAEELKAVAAYLGAHRVNINIRQVYSDQSEATANPNQSGREPEDAPGTHDAVAHKRQKTAAN</sequence>
<dbReference type="PROSITE" id="PS51471">
    <property type="entry name" value="FE2OG_OXY"/>
    <property type="match status" value="1"/>
</dbReference>
<protein>
    <recommendedName>
        <fullName evidence="7">Fe2OG dioxygenase domain-containing protein</fullName>
    </recommendedName>
</protein>
<gene>
    <name evidence="8" type="ORF">P43SY_009278</name>
</gene>
<organism evidence="8 9">
    <name type="scientific">Pythium insidiosum</name>
    <name type="common">Pythiosis disease agent</name>
    <dbReference type="NCBI Taxonomy" id="114742"/>
    <lineage>
        <taxon>Eukaryota</taxon>
        <taxon>Sar</taxon>
        <taxon>Stramenopiles</taxon>
        <taxon>Oomycota</taxon>
        <taxon>Peronosporomycetes</taxon>
        <taxon>Pythiales</taxon>
        <taxon>Pythiaceae</taxon>
        <taxon>Pythium</taxon>
    </lineage>
</organism>
<evidence type="ECO:0000259" key="7">
    <source>
        <dbReference type="PROSITE" id="PS51471"/>
    </source>
</evidence>
<dbReference type="InterPro" id="IPR037151">
    <property type="entry name" value="AlkB-like_sf"/>
</dbReference>
<reference evidence="8" key="1">
    <citation type="submission" date="2021-12" db="EMBL/GenBank/DDBJ databases">
        <title>Prjna785345.</title>
        <authorList>
            <person name="Rujirawat T."/>
            <person name="Krajaejun T."/>
        </authorList>
    </citation>
    <scope>NUCLEOTIDE SEQUENCE</scope>
    <source>
        <strain evidence="8">Pi057C3</strain>
    </source>
</reference>
<keyword evidence="1 5" id="KW-0479">Metal-binding</keyword>
<evidence type="ECO:0000256" key="1">
    <source>
        <dbReference type="ARBA" id="ARBA00022723"/>
    </source>
</evidence>
<name>A0AAD5Q7I1_PYTIN</name>
<dbReference type="PANTHER" id="PTHR16557:SF11">
    <property type="entry name" value="ALPHA-KETOGLUTARATE-DEPENDENT DIOXYGENASE ALKB"/>
    <property type="match status" value="1"/>
</dbReference>
<feature type="domain" description="Fe2OG dioxygenase" evidence="7">
    <location>
        <begin position="187"/>
        <end position="321"/>
    </location>
</feature>
<dbReference type="GO" id="GO:0035513">
    <property type="term" value="P:oxidative RNA demethylation"/>
    <property type="evidence" value="ECO:0007669"/>
    <property type="project" value="TreeGrafter"/>
</dbReference>
<evidence type="ECO:0000313" key="9">
    <source>
        <dbReference type="Proteomes" id="UP001209570"/>
    </source>
</evidence>
<comment type="caution">
    <text evidence="8">The sequence shown here is derived from an EMBL/GenBank/DDBJ whole genome shotgun (WGS) entry which is preliminary data.</text>
</comment>
<dbReference type="GO" id="GO:0035515">
    <property type="term" value="F:oxidative RNA demethylase activity"/>
    <property type="evidence" value="ECO:0007669"/>
    <property type="project" value="TreeGrafter"/>
</dbReference>
<dbReference type="SUPFAM" id="SSF51197">
    <property type="entry name" value="Clavaminate synthase-like"/>
    <property type="match status" value="1"/>
</dbReference>
<accession>A0AAD5Q7I1</accession>
<dbReference type="Gene3D" id="2.60.120.590">
    <property type="entry name" value="Alpha-ketoglutarate-dependent dioxygenase AlkB-like"/>
    <property type="match status" value="1"/>
</dbReference>
<dbReference type="InterPro" id="IPR005123">
    <property type="entry name" value="Oxoglu/Fe-dep_dioxygenase_dom"/>
</dbReference>
<proteinExistence type="predicted"/>
<evidence type="ECO:0000313" key="8">
    <source>
        <dbReference type="EMBL" id="KAJ0402073.1"/>
    </source>
</evidence>
<feature type="binding site" evidence="5">
    <location>
        <position position="261"/>
    </location>
    <ligand>
        <name>Fe cation</name>
        <dbReference type="ChEBI" id="CHEBI:24875"/>
        <note>catalytic</note>
    </ligand>
</feature>
<keyword evidence="2" id="KW-0223">Dioxygenase</keyword>
<evidence type="ECO:0000256" key="6">
    <source>
        <dbReference type="SAM" id="MobiDB-lite"/>
    </source>
</evidence>
<dbReference type="EMBL" id="JAKCXM010000112">
    <property type="protein sequence ID" value="KAJ0402073.1"/>
    <property type="molecule type" value="Genomic_DNA"/>
</dbReference>
<evidence type="ECO:0000256" key="5">
    <source>
        <dbReference type="PIRSR" id="PIRSR604574-2"/>
    </source>
</evidence>
<dbReference type="PANTHER" id="PTHR16557">
    <property type="entry name" value="ALKYLATED DNA REPAIR PROTEIN ALKB-RELATED"/>
    <property type="match status" value="1"/>
</dbReference>
<evidence type="ECO:0000256" key="4">
    <source>
        <dbReference type="ARBA" id="ARBA00023004"/>
    </source>
</evidence>
<evidence type="ECO:0000256" key="3">
    <source>
        <dbReference type="ARBA" id="ARBA00023002"/>
    </source>
</evidence>
<dbReference type="InterPro" id="IPR004574">
    <property type="entry name" value="Alkb"/>
</dbReference>
<dbReference type="AlphaFoldDB" id="A0AAD5Q7I1"/>
<dbReference type="Proteomes" id="UP001209570">
    <property type="component" value="Unassembled WGS sequence"/>
</dbReference>